<keyword evidence="5" id="KW-0548">Nucleotidyltransferase</keyword>
<keyword evidence="8" id="KW-1185">Reference proteome</keyword>
<dbReference type="CDD" id="cd04193">
    <property type="entry name" value="UDPGlcNAc_PPase"/>
    <property type="match status" value="1"/>
</dbReference>
<dbReference type="InterPro" id="IPR029044">
    <property type="entry name" value="Nucleotide-diphossugar_trans"/>
</dbReference>
<dbReference type="Pfam" id="PF01704">
    <property type="entry name" value="UDPGP"/>
    <property type="match status" value="1"/>
</dbReference>
<reference evidence="7 8" key="1">
    <citation type="journal article" date="2022" name="Front. Cell. Infect. Microbiol.">
        <title>The Genomes of Two Strains of Taenia crassiceps the Animal Model for the Study of Human Cysticercosis.</title>
        <authorList>
            <person name="Bobes R.J."/>
            <person name="Estrada K."/>
            <person name="Rios-Valencia D.G."/>
            <person name="Calderon-Gallegos A."/>
            <person name="de la Torre P."/>
            <person name="Carrero J.C."/>
            <person name="Sanchez-Flores A."/>
            <person name="Laclette J.P."/>
        </authorList>
    </citation>
    <scope>NUCLEOTIDE SEQUENCE [LARGE SCALE GENOMIC DNA]</scope>
    <source>
        <strain evidence="7">WFUcys</strain>
    </source>
</reference>
<name>A0ABR4QSG2_9CEST</name>
<gene>
    <name evidence="7" type="ORF">TcWFU_007604</name>
</gene>
<protein>
    <recommendedName>
        <fullName evidence="3">UDP-N-acetylglucosamine diphosphorylase</fullName>
        <ecNumber evidence="3">2.7.7.23</ecNumber>
    </recommendedName>
</protein>
<dbReference type="Proteomes" id="UP001651158">
    <property type="component" value="Unassembled WGS sequence"/>
</dbReference>
<comment type="catalytic activity">
    <reaction evidence="6">
        <text>N-acetyl-alpha-D-glucosamine 1-phosphate + UTP + H(+) = UDP-N-acetyl-alpha-D-glucosamine + diphosphate</text>
        <dbReference type="Rhea" id="RHEA:13509"/>
        <dbReference type="ChEBI" id="CHEBI:15378"/>
        <dbReference type="ChEBI" id="CHEBI:33019"/>
        <dbReference type="ChEBI" id="CHEBI:46398"/>
        <dbReference type="ChEBI" id="CHEBI:57705"/>
        <dbReference type="ChEBI" id="CHEBI:57776"/>
        <dbReference type="EC" id="2.7.7.23"/>
    </reaction>
</comment>
<evidence type="ECO:0000313" key="8">
    <source>
        <dbReference type="Proteomes" id="UP001651158"/>
    </source>
</evidence>
<sequence>MKLTGNCQRIDERLMCPDPSICGHAVSLRASHPEEYELYVEKGLRAISESQVGVVLLAGGQGTRLGSSNPKGMYDIGLPSQRTLFQVQSERLLRLCRQVSVKYGREVFIPWYIMTSNCTQNPTEKFFTENNYFGYSRDHVIFFEQFNFPALDLNGKILMKDKTSLCWSPEGNGGLYRALSGRGILQNMKTQGVQYVHIYGVDNVLIQMADPAFIGFCIARTADCAVKVVEKTDPNEPIGVVGVVDGKLRVVEYSEISPSTAALMLPVPPCQMGQCQGKRDGQLNSAKPRLLYSMGNICNHFMTTAFLEHVCDPKQEALLPYHIAHKKVPYLDTSLDCLITPTQPNALKLEKFIFDVFQFSKRFFIWEVDRKTEFSPLKNGPEAEKDCPKTCRQSILDMHASWARAAGAVFSNAAKDIIEISPLVSLKGENLECLKDRRIDGVNILELRRNDLDEEVPTLVKLG</sequence>
<evidence type="ECO:0000313" key="7">
    <source>
        <dbReference type="EMBL" id="KAL5112556.1"/>
    </source>
</evidence>
<proteinExistence type="inferred from homology"/>
<dbReference type="InterPro" id="IPR039741">
    <property type="entry name" value="UDP-sugar_pyrophosphorylase"/>
</dbReference>
<evidence type="ECO:0000256" key="5">
    <source>
        <dbReference type="ARBA" id="ARBA00022695"/>
    </source>
</evidence>
<dbReference type="InterPro" id="IPR002618">
    <property type="entry name" value="UDPGP_fam"/>
</dbReference>
<dbReference type="PANTHER" id="PTHR11952">
    <property type="entry name" value="UDP- GLUCOSE PYROPHOSPHORYLASE"/>
    <property type="match status" value="1"/>
</dbReference>
<evidence type="ECO:0000256" key="4">
    <source>
        <dbReference type="ARBA" id="ARBA00022679"/>
    </source>
</evidence>
<dbReference type="EMBL" id="JAKROA010000001">
    <property type="protein sequence ID" value="KAL5112556.1"/>
    <property type="molecule type" value="Genomic_DNA"/>
</dbReference>
<organism evidence="7 8">
    <name type="scientific">Taenia crassiceps</name>
    <dbReference type="NCBI Taxonomy" id="6207"/>
    <lineage>
        <taxon>Eukaryota</taxon>
        <taxon>Metazoa</taxon>
        <taxon>Spiralia</taxon>
        <taxon>Lophotrochozoa</taxon>
        <taxon>Platyhelminthes</taxon>
        <taxon>Cestoda</taxon>
        <taxon>Eucestoda</taxon>
        <taxon>Cyclophyllidea</taxon>
        <taxon>Taeniidae</taxon>
        <taxon>Taenia</taxon>
    </lineage>
</organism>
<comment type="pathway">
    <text evidence="1">Nucleotide-sugar biosynthesis; UDP-N-acetyl-alpha-D-glucosamine biosynthesis; UDP-N-acetyl-alpha-D-glucosamine from N-acetyl-alpha-D-glucosamine 1-phosphate: step 1/1.</text>
</comment>
<comment type="caution">
    <text evidence="7">The sequence shown here is derived from an EMBL/GenBank/DDBJ whole genome shotgun (WGS) entry which is preliminary data.</text>
</comment>
<evidence type="ECO:0000256" key="1">
    <source>
        <dbReference type="ARBA" id="ARBA00005208"/>
    </source>
</evidence>
<dbReference type="Gene3D" id="3.90.550.10">
    <property type="entry name" value="Spore Coat Polysaccharide Biosynthesis Protein SpsA, Chain A"/>
    <property type="match status" value="1"/>
</dbReference>
<evidence type="ECO:0000256" key="2">
    <source>
        <dbReference type="ARBA" id="ARBA00010401"/>
    </source>
</evidence>
<dbReference type="EC" id="2.7.7.23" evidence="3"/>
<comment type="similarity">
    <text evidence="2">Belongs to the UDPGP type 1 family.</text>
</comment>
<dbReference type="SUPFAM" id="SSF53448">
    <property type="entry name" value="Nucleotide-diphospho-sugar transferases"/>
    <property type="match status" value="1"/>
</dbReference>
<accession>A0ABR4QSG2</accession>
<keyword evidence="4" id="KW-0808">Transferase</keyword>
<evidence type="ECO:0000256" key="3">
    <source>
        <dbReference type="ARBA" id="ARBA00012457"/>
    </source>
</evidence>
<evidence type="ECO:0000256" key="6">
    <source>
        <dbReference type="ARBA" id="ARBA00048493"/>
    </source>
</evidence>
<dbReference type="PANTHER" id="PTHR11952:SF2">
    <property type="entry name" value="LD24639P"/>
    <property type="match status" value="1"/>
</dbReference>